<dbReference type="InterPro" id="IPR016163">
    <property type="entry name" value="Ald_DH_C"/>
</dbReference>
<comment type="similarity">
    <text evidence="1 5">Belongs to the aldehyde dehydrogenase family.</text>
</comment>
<dbReference type="SUPFAM" id="SSF53720">
    <property type="entry name" value="ALDH-like"/>
    <property type="match status" value="1"/>
</dbReference>
<dbReference type="AlphaFoldDB" id="A0A0A8L4D1"/>
<evidence type="ECO:0000313" key="7">
    <source>
        <dbReference type="EMBL" id="CDO93717.1"/>
    </source>
</evidence>
<dbReference type="GO" id="GO:0004029">
    <property type="term" value="F:aldehyde dehydrogenase (NAD+) activity"/>
    <property type="evidence" value="ECO:0007669"/>
    <property type="project" value="TreeGrafter"/>
</dbReference>
<keyword evidence="3" id="KW-0520">NAD</keyword>
<feature type="domain" description="Aldehyde dehydrogenase" evidence="6">
    <location>
        <begin position="27"/>
        <end position="495"/>
    </location>
</feature>
<evidence type="ECO:0000259" key="6">
    <source>
        <dbReference type="Pfam" id="PF00171"/>
    </source>
</evidence>
<accession>A0A0A8L4D1</accession>
<evidence type="ECO:0000256" key="5">
    <source>
        <dbReference type="RuleBase" id="RU003345"/>
    </source>
</evidence>
<dbReference type="Gene3D" id="3.40.605.10">
    <property type="entry name" value="Aldehyde Dehydrogenase, Chain A, domain 1"/>
    <property type="match status" value="1"/>
</dbReference>
<dbReference type="Pfam" id="PF00171">
    <property type="entry name" value="Aldedh"/>
    <property type="match status" value="1"/>
</dbReference>
<dbReference type="InterPro" id="IPR016162">
    <property type="entry name" value="Ald_DH_N"/>
</dbReference>
<feature type="active site" evidence="4">
    <location>
        <position position="262"/>
    </location>
</feature>
<evidence type="ECO:0000313" key="8">
    <source>
        <dbReference type="Proteomes" id="UP000031516"/>
    </source>
</evidence>
<keyword evidence="8" id="KW-1185">Reference proteome</keyword>
<dbReference type="InterPro" id="IPR016161">
    <property type="entry name" value="Ald_DH/histidinol_DH"/>
</dbReference>
<dbReference type="InterPro" id="IPR016160">
    <property type="entry name" value="Ald_DH_CS_CYS"/>
</dbReference>
<evidence type="ECO:0000256" key="1">
    <source>
        <dbReference type="ARBA" id="ARBA00009986"/>
    </source>
</evidence>
<evidence type="ECO:0000256" key="4">
    <source>
        <dbReference type="PROSITE-ProRule" id="PRU10007"/>
    </source>
</evidence>
<dbReference type="FunFam" id="3.40.605.10:FF:000001">
    <property type="entry name" value="Aldehyde dehydrogenase 1"/>
    <property type="match status" value="1"/>
</dbReference>
<name>A0A0A8L4D1_9SACH</name>
<dbReference type="EMBL" id="CCBQ010000027">
    <property type="protein sequence ID" value="CDO93717.1"/>
    <property type="molecule type" value="Genomic_DNA"/>
</dbReference>
<dbReference type="Proteomes" id="UP000031516">
    <property type="component" value="Unassembled WGS sequence"/>
</dbReference>
<dbReference type="OrthoDB" id="310895at2759"/>
<evidence type="ECO:0000256" key="2">
    <source>
        <dbReference type="ARBA" id="ARBA00023002"/>
    </source>
</evidence>
<dbReference type="PROSITE" id="PS00070">
    <property type="entry name" value="ALDEHYDE_DEHYDR_CYS"/>
    <property type="match status" value="1"/>
</dbReference>
<dbReference type="GO" id="GO:0019752">
    <property type="term" value="P:carboxylic acid metabolic process"/>
    <property type="evidence" value="ECO:0007669"/>
    <property type="project" value="UniProtKB-ARBA"/>
</dbReference>
<gene>
    <name evidence="7" type="ORF">KLDO_g2008</name>
</gene>
<dbReference type="FunFam" id="3.40.309.10:FF:000012">
    <property type="entry name" value="Betaine aldehyde dehydrogenase"/>
    <property type="match status" value="1"/>
</dbReference>
<dbReference type="PANTHER" id="PTHR43720">
    <property type="entry name" value="2-AMINOMUCONIC SEMIALDEHYDE DEHYDROGENASE"/>
    <property type="match status" value="1"/>
</dbReference>
<dbReference type="GO" id="GO:0006598">
    <property type="term" value="P:polyamine catabolic process"/>
    <property type="evidence" value="ECO:0007669"/>
    <property type="project" value="TreeGrafter"/>
</dbReference>
<proteinExistence type="inferred from homology"/>
<keyword evidence="2 5" id="KW-0560">Oxidoreductase</keyword>
<dbReference type="InterPro" id="IPR029510">
    <property type="entry name" value="Ald_DH_CS_GLU"/>
</dbReference>
<dbReference type="Gene3D" id="3.40.309.10">
    <property type="entry name" value="Aldehyde Dehydrogenase, Chain A, domain 2"/>
    <property type="match status" value="1"/>
</dbReference>
<sequence length="503" mass="54436">MSFATIKLSDGSDYQQPLGLFINNEHVDSHGSETLTSYNPSTGEEICKVQCADPTIDVDLAVKAARDAFPGWKATPAIEKRDLFYKLANLLERDLDVLSKIETLDTGKPTTNNSKYDILEIVEVLKYYAGWIDKTGGQSFAPSSNKLTYTLHQPLGVVGCIIPFNYPLAMMSWKWTAIATGNTTVFKSADQTPLSILYFANLVKEAGFPPGVFNVVTGTGASVGSAIVKHTGVDKIAFTGSTAVGQLIQQQSAVNLKPITLECGGKSANMIFDDCDLEQAVKWSAWGIFNNMGQICSGTSRVFVQESIYEEFVAQLAEHVKATYIVGSPSDDSVLVGPQVSKKQQERVLEYIKIGIEEGCKVALGGEGTPEPIAKDASLANGYYVKPTILADAKPSYRVAKEEIFGPVIIVGSFKDYKEAIEIANDSEYGLGSAVFSKDIQTCHKFAQDVEAGMVWINSSNDVDINVPFGGVKMSGHGRELGEYGLVNFTNVKAVHVNLGNKL</sequence>
<organism evidence="7 8">
    <name type="scientific">Kluyveromyces dobzhanskii CBS 2104</name>
    <dbReference type="NCBI Taxonomy" id="1427455"/>
    <lineage>
        <taxon>Eukaryota</taxon>
        <taxon>Fungi</taxon>
        <taxon>Dikarya</taxon>
        <taxon>Ascomycota</taxon>
        <taxon>Saccharomycotina</taxon>
        <taxon>Saccharomycetes</taxon>
        <taxon>Saccharomycetales</taxon>
        <taxon>Saccharomycetaceae</taxon>
        <taxon>Kluyveromyces</taxon>
    </lineage>
</organism>
<comment type="caution">
    <text evidence="7">The sequence shown here is derived from an EMBL/GenBank/DDBJ whole genome shotgun (WGS) entry which is preliminary data.</text>
</comment>
<reference evidence="7 8" key="1">
    <citation type="submission" date="2014-03" db="EMBL/GenBank/DDBJ databases">
        <title>The genome of Kluyveromyces dobzhanskii.</title>
        <authorList>
            <person name="Nystedt B."/>
            <person name="Astrom S."/>
        </authorList>
    </citation>
    <scope>NUCLEOTIDE SEQUENCE [LARGE SCALE GENOMIC DNA]</scope>
    <source>
        <strain evidence="7 8">CBS 2104</strain>
    </source>
</reference>
<evidence type="ECO:0000256" key="3">
    <source>
        <dbReference type="ARBA" id="ARBA00023027"/>
    </source>
</evidence>
<dbReference type="PROSITE" id="PS00687">
    <property type="entry name" value="ALDEHYDE_DEHYDR_GLU"/>
    <property type="match status" value="1"/>
</dbReference>
<protein>
    <submittedName>
        <fullName evidence="7">WGS project CCBQ000000000 data, contig 00102</fullName>
    </submittedName>
</protein>
<dbReference type="PANTHER" id="PTHR43720:SF2">
    <property type="entry name" value="2-AMINOMUCONIC SEMIALDEHYDE DEHYDROGENASE"/>
    <property type="match status" value="1"/>
</dbReference>
<dbReference type="InterPro" id="IPR015590">
    <property type="entry name" value="Aldehyde_DH_dom"/>
</dbReference>